<evidence type="ECO:0000313" key="7">
    <source>
        <dbReference type="EMBL" id="SUA71499.1"/>
    </source>
</evidence>
<protein>
    <submittedName>
        <fullName evidence="7">Iron transport periplasmic lipoprotein</fullName>
    </submittedName>
</protein>
<feature type="region of interest" description="Disordered" evidence="4">
    <location>
        <begin position="42"/>
        <end position="63"/>
    </location>
</feature>
<evidence type="ECO:0000256" key="5">
    <source>
        <dbReference type="SAM" id="SignalP"/>
    </source>
</evidence>
<gene>
    <name evidence="7" type="primary">efeM</name>
    <name evidence="7" type="ORF">NCTC10343_04406</name>
</gene>
<evidence type="ECO:0000256" key="1">
    <source>
        <dbReference type="ARBA" id="ARBA00004196"/>
    </source>
</evidence>
<dbReference type="PANTHER" id="PTHR39192">
    <property type="entry name" value="IRON UPTAKE SYSTEM COMPONENT EFEO"/>
    <property type="match status" value="1"/>
</dbReference>
<dbReference type="Pfam" id="PF09375">
    <property type="entry name" value="Peptidase_M75"/>
    <property type="match status" value="1"/>
</dbReference>
<evidence type="ECO:0000259" key="6">
    <source>
        <dbReference type="Pfam" id="PF09375"/>
    </source>
</evidence>
<accession>A0A378Y515</accession>
<dbReference type="Proteomes" id="UP000254400">
    <property type="component" value="Unassembled WGS sequence"/>
</dbReference>
<dbReference type="CDD" id="cd14656">
    <property type="entry name" value="Imelysin-like_EfeO"/>
    <property type="match status" value="1"/>
</dbReference>
<feature type="domain" description="Imelysin-like" evidence="6">
    <location>
        <begin position="71"/>
        <end position="300"/>
    </location>
</feature>
<evidence type="ECO:0000313" key="8">
    <source>
        <dbReference type="Proteomes" id="UP000254400"/>
    </source>
</evidence>
<keyword evidence="7" id="KW-0449">Lipoprotein</keyword>
<dbReference type="Gene3D" id="1.20.1420.20">
    <property type="entry name" value="M75 peptidase, HXXE motif"/>
    <property type="match status" value="1"/>
</dbReference>
<reference evidence="7 8" key="1">
    <citation type="submission" date="2018-06" db="EMBL/GenBank/DDBJ databases">
        <authorList>
            <consortium name="Pathogen Informatics"/>
            <person name="Doyle S."/>
        </authorList>
    </citation>
    <scope>NUCLEOTIDE SEQUENCE [LARGE SCALE GENOMIC DNA]</scope>
    <source>
        <strain evidence="7 8">NCTC10343</strain>
    </source>
</reference>
<name>A0A378Y515_PAEPO</name>
<feature type="chain" id="PRO_5039576256" evidence="5">
    <location>
        <begin position="34"/>
        <end position="306"/>
    </location>
</feature>
<proteinExistence type="inferred from homology"/>
<feature type="compositionally biased region" description="Low complexity" evidence="4">
    <location>
        <begin position="47"/>
        <end position="63"/>
    </location>
</feature>
<keyword evidence="3 5" id="KW-0732">Signal</keyword>
<dbReference type="NCBIfam" id="NF041757">
    <property type="entry name" value="EfeO"/>
    <property type="match status" value="1"/>
</dbReference>
<dbReference type="InterPro" id="IPR018976">
    <property type="entry name" value="Imelysin-like"/>
</dbReference>
<evidence type="ECO:0000256" key="3">
    <source>
        <dbReference type="ARBA" id="ARBA00022729"/>
    </source>
</evidence>
<sequence>MVQGQFGQKGCSLIMKLRYAVPAGVLVSSILFAGCGQAGTADQQPAATSKDTGATTQTTTPAATAPNFDQAVAAYRTYATEQCDTFVKKTEEFTNAVKAGELDKAKALYAPARMYYERIEPIAEALGDLDPNIDARDGDVDAADWRGFHRIEKTLWEENTTKGLDEFSDRLLSDAKLLRAKVETVNIDASLMVTGAVELLNEVSTSKVTGEEERYSHTDLYDFAANVEGAQKIYDILKTDLNQKDAALEKQIGERFTALQQELAPFKDGEGYVSYTKLKPEEIKKLSQNLDALAEPLSQMGKLLGV</sequence>
<organism evidence="7 8">
    <name type="scientific">Paenibacillus polymyxa</name>
    <name type="common">Bacillus polymyxa</name>
    <dbReference type="NCBI Taxonomy" id="1406"/>
    <lineage>
        <taxon>Bacteria</taxon>
        <taxon>Bacillati</taxon>
        <taxon>Bacillota</taxon>
        <taxon>Bacilli</taxon>
        <taxon>Bacillales</taxon>
        <taxon>Paenibacillaceae</taxon>
        <taxon>Paenibacillus</taxon>
    </lineage>
</organism>
<dbReference type="EMBL" id="UGSC01000001">
    <property type="protein sequence ID" value="SUA71499.1"/>
    <property type="molecule type" value="Genomic_DNA"/>
</dbReference>
<dbReference type="InterPro" id="IPR034981">
    <property type="entry name" value="Imelysin-like_EfeO/Algp7"/>
</dbReference>
<evidence type="ECO:0000256" key="4">
    <source>
        <dbReference type="SAM" id="MobiDB-lite"/>
    </source>
</evidence>
<comment type="similarity">
    <text evidence="2">Belongs to the EfeM/EfeO family.</text>
</comment>
<dbReference type="PANTHER" id="PTHR39192:SF1">
    <property type="entry name" value="IRON UPTAKE SYSTEM COMPONENT EFEO"/>
    <property type="match status" value="1"/>
</dbReference>
<dbReference type="InterPro" id="IPR053377">
    <property type="entry name" value="Iron_uptake_EfeM/EfeO"/>
</dbReference>
<evidence type="ECO:0000256" key="2">
    <source>
        <dbReference type="ARBA" id="ARBA00005989"/>
    </source>
</evidence>
<dbReference type="GO" id="GO:0030313">
    <property type="term" value="C:cell envelope"/>
    <property type="evidence" value="ECO:0007669"/>
    <property type="project" value="UniProtKB-SubCell"/>
</dbReference>
<feature type="signal peptide" evidence="5">
    <location>
        <begin position="1"/>
        <end position="33"/>
    </location>
</feature>
<dbReference type="InterPro" id="IPR050894">
    <property type="entry name" value="EfeM/EfeO_iron_uptake"/>
</dbReference>
<dbReference type="AlphaFoldDB" id="A0A378Y515"/>
<comment type="subcellular location">
    <subcellularLocation>
        <location evidence="1">Cell envelope</location>
    </subcellularLocation>
</comment>
<dbReference type="InterPro" id="IPR038352">
    <property type="entry name" value="Imelysin_sf"/>
</dbReference>